<dbReference type="InterPro" id="IPR036388">
    <property type="entry name" value="WH-like_DNA-bd_sf"/>
</dbReference>
<dbReference type="Gene3D" id="1.10.10.10">
    <property type="entry name" value="Winged helix-like DNA-binding domain superfamily/Winged helix DNA-binding domain"/>
    <property type="match status" value="1"/>
</dbReference>
<dbReference type="InterPro" id="IPR036390">
    <property type="entry name" value="WH_DNA-bd_sf"/>
</dbReference>
<evidence type="ECO:0000313" key="1">
    <source>
        <dbReference type="EMBL" id="MDW2799292.1"/>
    </source>
</evidence>
<keyword evidence="2" id="KW-1185">Reference proteome</keyword>
<sequence length="177" mass="20397">MGDKKSDQLHCPCCKRHCPFNDLHCSKGKVYVKSMKAKEDAVLQTKTYEPSFGRILLYYKLGFDRLFGQKDHKISGKKLRVLVMGALYKADQKTAKQLKADTGMESEKLKECLEKLEKKEYIIKKKESQGELHFSLSGKGVKASEDWINEADKEVLSRLSEEEREQLEQLLKKLPIL</sequence>
<comment type="caution">
    <text evidence="1">The sequence shown here is derived from an EMBL/GenBank/DDBJ whole genome shotgun (WGS) entry which is preliminary data.</text>
</comment>
<organism evidence="1 2">
    <name type="scientific">Clostridium boliviensis</name>
    <dbReference type="NCBI Taxonomy" id="318465"/>
    <lineage>
        <taxon>Bacteria</taxon>
        <taxon>Bacillati</taxon>
        <taxon>Bacillota</taxon>
        <taxon>Clostridia</taxon>
        <taxon>Eubacteriales</taxon>
        <taxon>Clostridiaceae</taxon>
        <taxon>Clostridium</taxon>
    </lineage>
</organism>
<gene>
    <name evidence="1" type="ORF">RZO55_17095</name>
</gene>
<dbReference type="Proteomes" id="UP001276854">
    <property type="component" value="Unassembled WGS sequence"/>
</dbReference>
<dbReference type="EMBL" id="JAWONS010000252">
    <property type="protein sequence ID" value="MDW2799292.1"/>
    <property type="molecule type" value="Genomic_DNA"/>
</dbReference>
<evidence type="ECO:0008006" key="3">
    <source>
        <dbReference type="Google" id="ProtNLM"/>
    </source>
</evidence>
<dbReference type="RefSeq" id="WP_318065492.1">
    <property type="nucleotide sequence ID" value="NZ_JAWONS010000252.1"/>
</dbReference>
<accession>A0ABU4GNU0</accession>
<dbReference type="SUPFAM" id="SSF46785">
    <property type="entry name" value="Winged helix' DNA-binding domain"/>
    <property type="match status" value="1"/>
</dbReference>
<evidence type="ECO:0000313" key="2">
    <source>
        <dbReference type="Proteomes" id="UP001276854"/>
    </source>
</evidence>
<name>A0ABU4GNU0_9CLOT</name>
<protein>
    <recommendedName>
        <fullName evidence="3">Winged helix-turn-helix transcriptional regulator</fullName>
    </recommendedName>
</protein>
<reference evidence="1 2" key="1">
    <citation type="submission" date="2023-10" db="EMBL/GenBank/DDBJ databases">
        <title>A novel Glycoside Hydrolase 43-Like Enzyme from Clostrdium boliviensis is an Endo-xylanase, and a Candidate for Xylooligosaccharides Production from Different Xylan Substrates.</title>
        <authorList>
            <person name="Alvarez M.T."/>
            <person name="Rocabado-Villegas L.R."/>
            <person name="Salas-Veizaga D.M."/>
            <person name="Linares-Pasten J.A."/>
            <person name="Gudmundsdottir E.E."/>
            <person name="Hreggvidsson G.O."/>
            <person name="Adlercreutz P."/>
            <person name="Nordberg Karlsson E."/>
        </authorList>
    </citation>
    <scope>NUCLEOTIDE SEQUENCE [LARGE SCALE GENOMIC DNA]</scope>
    <source>
        <strain evidence="1 2">E-1</strain>
    </source>
</reference>
<proteinExistence type="predicted"/>